<dbReference type="KEGG" id="apac:S7S_08505"/>
<dbReference type="InterPro" id="IPR013094">
    <property type="entry name" value="AB_hydrolase_3"/>
</dbReference>
<proteinExistence type="inferred from homology"/>
<name>A0A0B4XN18_9GAMM</name>
<dbReference type="InterPro" id="IPR002168">
    <property type="entry name" value="Lipase_GDXG_HIS_AS"/>
</dbReference>
<keyword evidence="2" id="KW-0378">Hydrolase</keyword>
<dbReference type="OrthoDB" id="5729797at2"/>
<evidence type="ECO:0000313" key="6">
    <source>
        <dbReference type="Proteomes" id="UP000006764"/>
    </source>
</evidence>
<evidence type="ECO:0000256" key="3">
    <source>
        <dbReference type="PROSITE-ProRule" id="PRU10038"/>
    </source>
</evidence>
<dbReference type="SUPFAM" id="SSF53474">
    <property type="entry name" value="alpha/beta-Hydrolases"/>
    <property type="match status" value="1"/>
</dbReference>
<protein>
    <submittedName>
        <fullName evidence="5">Lipolytic protein</fullName>
    </submittedName>
</protein>
<dbReference type="InterPro" id="IPR029058">
    <property type="entry name" value="AB_hydrolase_fold"/>
</dbReference>
<sequence length="334" mass="36662">MHNNNDSLRPAISWQGRLANRLMRHLVKPVIARVPLTPRVMRFSQLGFDTVTLALPVHPDVHIAPAQPGGVPGEWLMTGRELVSGRVLLYLHGGAYFFGSPRSHRALTWRLSRACRARVLALDYRQPPKWPYPAPLEDTVRAYQGLLAQGYRPENLVIAGDSAGGNLALVAMIRLREMGVPLPAAAVLISPWTDLTVSGQSVRDNASADPLIPERTLRFAAAAYSRGSDPASPLISPAWADLTGLPPLLVQAGSTEVLRSDAERIVQQARECRVVCEYQVWENMPHVFQALAGWVPEASLAVREIGAFVRERVAAAGGEVHWRASAQVIRGRQR</sequence>
<evidence type="ECO:0000313" key="5">
    <source>
        <dbReference type="EMBL" id="AJD48115.1"/>
    </source>
</evidence>
<dbReference type="Gene3D" id="3.40.50.1820">
    <property type="entry name" value="alpha/beta hydrolase"/>
    <property type="match status" value="1"/>
</dbReference>
<reference evidence="5 6" key="1">
    <citation type="journal article" date="2012" name="J. Bacteriol.">
        <title>Genome sequence of an alkane-degrading bacterium, Alcanivorax pacificus type strain W11-5, isolated from deep sea sediment.</title>
        <authorList>
            <person name="Lai Q."/>
            <person name="Shao Z."/>
        </authorList>
    </citation>
    <scope>NUCLEOTIDE SEQUENCE [LARGE SCALE GENOMIC DNA]</scope>
    <source>
        <strain evidence="5 6">W11-5</strain>
    </source>
</reference>
<keyword evidence="6" id="KW-1185">Reference proteome</keyword>
<dbReference type="AlphaFoldDB" id="A0A0B4XN18"/>
<dbReference type="Pfam" id="PF07859">
    <property type="entry name" value="Abhydrolase_3"/>
    <property type="match status" value="1"/>
</dbReference>
<dbReference type="EMBL" id="CP004387">
    <property type="protein sequence ID" value="AJD48115.1"/>
    <property type="molecule type" value="Genomic_DNA"/>
</dbReference>
<dbReference type="InterPro" id="IPR050300">
    <property type="entry name" value="GDXG_lipolytic_enzyme"/>
</dbReference>
<dbReference type="HOGENOM" id="CLU_012494_13_1_6"/>
<dbReference type="PANTHER" id="PTHR48081">
    <property type="entry name" value="AB HYDROLASE SUPERFAMILY PROTEIN C4A8.06C"/>
    <property type="match status" value="1"/>
</dbReference>
<evidence type="ECO:0000256" key="1">
    <source>
        <dbReference type="ARBA" id="ARBA00010515"/>
    </source>
</evidence>
<gene>
    <name evidence="5" type="ORF">S7S_08505</name>
</gene>
<feature type="domain" description="Alpha/beta hydrolase fold-3" evidence="4">
    <location>
        <begin position="88"/>
        <end position="289"/>
    </location>
</feature>
<dbReference type="RefSeq" id="WP_008736039.1">
    <property type="nucleotide sequence ID" value="NZ_CP004387.1"/>
</dbReference>
<comment type="similarity">
    <text evidence="1">Belongs to the 'GDXG' lipolytic enzyme family.</text>
</comment>
<dbReference type="PROSITE" id="PS01174">
    <property type="entry name" value="LIPASE_GDXG_SER"/>
    <property type="match status" value="1"/>
</dbReference>
<dbReference type="Proteomes" id="UP000006764">
    <property type="component" value="Chromosome"/>
</dbReference>
<feature type="active site" evidence="3">
    <location>
        <position position="162"/>
    </location>
</feature>
<dbReference type="InterPro" id="IPR033140">
    <property type="entry name" value="Lipase_GDXG_put_SER_AS"/>
</dbReference>
<organism evidence="5 6">
    <name type="scientific">Isoalcanivorax pacificus W11-5</name>
    <dbReference type="NCBI Taxonomy" id="391936"/>
    <lineage>
        <taxon>Bacteria</taxon>
        <taxon>Pseudomonadati</taxon>
        <taxon>Pseudomonadota</taxon>
        <taxon>Gammaproteobacteria</taxon>
        <taxon>Oceanospirillales</taxon>
        <taxon>Alcanivoracaceae</taxon>
        <taxon>Isoalcanivorax</taxon>
    </lineage>
</organism>
<evidence type="ECO:0000259" key="4">
    <source>
        <dbReference type="Pfam" id="PF07859"/>
    </source>
</evidence>
<accession>A0A0B4XN18</accession>
<dbReference type="GO" id="GO:0004806">
    <property type="term" value="F:triacylglycerol lipase activity"/>
    <property type="evidence" value="ECO:0007669"/>
    <property type="project" value="TreeGrafter"/>
</dbReference>
<dbReference type="STRING" id="391936.S7S_08505"/>
<evidence type="ECO:0000256" key="2">
    <source>
        <dbReference type="ARBA" id="ARBA00022801"/>
    </source>
</evidence>
<dbReference type="PROSITE" id="PS01173">
    <property type="entry name" value="LIPASE_GDXG_HIS"/>
    <property type="match status" value="1"/>
</dbReference>
<dbReference type="PANTHER" id="PTHR48081:SF30">
    <property type="entry name" value="ACETYL-HYDROLASE LIPR-RELATED"/>
    <property type="match status" value="1"/>
</dbReference>